<dbReference type="PANTHER" id="PTHR35695:SF1">
    <property type="entry name" value="GLYCEROL-3-PHOSPHATE ACYLTRANSFERASE, CHLOROPLASTIC"/>
    <property type="match status" value="1"/>
</dbReference>
<protein>
    <recommendedName>
        <fullName evidence="3">Phospholipid/glycerol acyltransferase domain-containing protein</fullName>
    </recommendedName>
</protein>
<feature type="compositionally biased region" description="Polar residues" evidence="1">
    <location>
        <begin position="26"/>
        <end position="41"/>
    </location>
</feature>
<feature type="region of interest" description="Disordered" evidence="1">
    <location>
        <begin position="26"/>
        <end position="71"/>
    </location>
</feature>
<dbReference type="InterPro" id="IPR002123">
    <property type="entry name" value="Plipid/glycerol_acylTrfase"/>
</dbReference>
<dbReference type="SUPFAM" id="SSF69593">
    <property type="entry name" value="Glycerol-3-phosphate (1)-acyltransferase"/>
    <property type="match status" value="1"/>
</dbReference>
<evidence type="ECO:0000256" key="1">
    <source>
        <dbReference type="SAM" id="MobiDB-lite"/>
    </source>
</evidence>
<proteinExistence type="predicted"/>
<dbReference type="InterPro" id="IPR016222">
    <property type="entry name" value="G3P_O-acylTrfase_chlp"/>
</dbReference>
<name>A0A7S4HYQ4_9STRA</name>
<feature type="compositionally biased region" description="Low complexity" evidence="1">
    <location>
        <begin position="42"/>
        <end position="61"/>
    </location>
</feature>
<dbReference type="EMBL" id="HBKQ01008099">
    <property type="protein sequence ID" value="CAE2213457.1"/>
    <property type="molecule type" value="Transcribed_RNA"/>
</dbReference>
<evidence type="ECO:0000256" key="2">
    <source>
        <dbReference type="SAM" id="SignalP"/>
    </source>
</evidence>
<dbReference type="Pfam" id="PF01553">
    <property type="entry name" value="Acyltransferase"/>
    <property type="match status" value="1"/>
</dbReference>
<evidence type="ECO:0000259" key="3">
    <source>
        <dbReference type="Pfam" id="PF01553"/>
    </source>
</evidence>
<sequence length="449" mass="48200">MRLSIAATALAVMTALAGVEGFAPMSSSSPRAFGVTTTKHMSSPTAAASSSAKAPSEPASSEGGGDTNLGGHFLAARDQLVQNIVAAVETPSMAHMLEHFTTEYFTAMQHSYEAGNTEYTPQESAARFSKALELGMKYGMGPDRYTFGVKHTALRGRDPDLEDGNTYDYYKFGCDFFRGAMDVDNSVVLGADNLKKAFAQVEAGENVVFFANHQSEADPQVFSCLLEKAGYGEEGAEVAYVAGHKVTTDTLAIPFSMGRNLLCIHSKKHIDADPEMKGVKQKQNMLAMSAMLGMMRKGGASLWVAPSGGRDRRNVDTGEIPIANFDQKVIDMFRLMGNKSKVPTHYYPLAMVSYDLCPPPDFVEAGVGEDRNVRFCPVGIACGDELENVGGVETRHKFTELAQEKTDEGYHAILAQLAENAAGAVEESSSEADEGDGATQGMKTGTVKW</sequence>
<feature type="domain" description="Phospholipid/glycerol acyltransferase" evidence="3">
    <location>
        <begin position="201"/>
        <end position="334"/>
    </location>
</feature>
<evidence type="ECO:0000313" key="4">
    <source>
        <dbReference type="EMBL" id="CAE2213457.1"/>
    </source>
</evidence>
<feature type="signal peptide" evidence="2">
    <location>
        <begin position="1"/>
        <end position="21"/>
    </location>
</feature>
<dbReference type="PANTHER" id="PTHR35695">
    <property type="entry name" value="GLYCEROL-3-PHOSPHATE ACYLTRANSFERASE, CHLOROPLASTIC"/>
    <property type="match status" value="1"/>
</dbReference>
<reference evidence="4" key="1">
    <citation type="submission" date="2021-01" db="EMBL/GenBank/DDBJ databases">
        <authorList>
            <person name="Corre E."/>
            <person name="Pelletier E."/>
            <person name="Niang G."/>
            <person name="Scheremetjew M."/>
            <person name="Finn R."/>
            <person name="Kale V."/>
            <person name="Holt S."/>
            <person name="Cochrane G."/>
            <person name="Meng A."/>
            <person name="Brown T."/>
            <person name="Cohen L."/>
        </authorList>
    </citation>
    <scope>NUCLEOTIDE SEQUENCE</scope>
    <source>
        <strain evidence="4">Isolate 1302-5</strain>
    </source>
</reference>
<dbReference type="GO" id="GO:0004366">
    <property type="term" value="F:glycerol-3-phosphate O-acyltransferase activity"/>
    <property type="evidence" value="ECO:0007669"/>
    <property type="project" value="InterPro"/>
</dbReference>
<dbReference type="AlphaFoldDB" id="A0A7S4HYQ4"/>
<gene>
    <name evidence="4" type="ORF">OAUR00152_LOCUS5467</name>
</gene>
<organism evidence="4">
    <name type="scientific">Odontella aurita</name>
    <dbReference type="NCBI Taxonomy" id="265563"/>
    <lineage>
        <taxon>Eukaryota</taxon>
        <taxon>Sar</taxon>
        <taxon>Stramenopiles</taxon>
        <taxon>Ochrophyta</taxon>
        <taxon>Bacillariophyta</taxon>
        <taxon>Mediophyceae</taxon>
        <taxon>Biddulphiophycidae</taxon>
        <taxon>Eupodiscales</taxon>
        <taxon>Odontellaceae</taxon>
        <taxon>Odontella</taxon>
    </lineage>
</organism>
<dbReference type="GO" id="GO:0006655">
    <property type="term" value="P:phosphatidylglycerol biosynthetic process"/>
    <property type="evidence" value="ECO:0007669"/>
    <property type="project" value="TreeGrafter"/>
</dbReference>
<feature type="region of interest" description="Disordered" evidence="1">
    <location>
        <begin position="424"/>
        <end position="449"/>
    </location>
</feature>
<accession>A0A7S4HYQ4</accession>
<feature type="chain" id="PRO_5031493283" description="Phospholipid/glycerol acyltransferase domain-containing protein" evidence="2">
    <location>
        <begin position="22"/>
        <end position="449"/>
    </location>
</feature>
<keyword evidence="2" id="KW-0732">Signal</keyword>
<dbReference type="Gene3D" id="3.40.1130.10">
    <property type="entry name" value="Glycerol-3-phosphate (1)-acyltransferase"/>
    <property type="match status" value="1"/>
</dbReference>